<sequence>MCDTIFYPVLILNSEAEIGKAQEFHIRHYNWGGDYRPSAYGRLGVLRDKGILIRMTCEERPPEALCHTNNGPVYQDSAMEFFFCLDTCKPDYFNFEINSAGAVLAQYGPDRAHREFLSEELLALCDCRVDVGEDSWQLDLLIPFSLTQAVQGKSGLATGSRISCNFYKIRENPDLMHFASCFPIDNPTPNFHLPQFFGNAEVVESI</sequence>
<dbReference type="CDD" id="cd09620">
    <property type="entry name" value="CBM9_like_3"/>
    <property type="match status" value="1"/>
</dbReference>
<accession>A0ABS6K9E5</accession>
<organism evidence="2 3">
    <name type="scientific">Diplocloster modestus</name>
    <dbReference type="NCBI Taxonomy" id="2850322"/>
    <lineage>
        <taxon>Bacteria</taxon>
        <taxon>Bacillati</taxon>
        <taxon>Bacillota</taxon>
        <taxon>Clostridia</taxon>
        <taxon>Lachnospirales</taxon>
        <taxon>Lachnospiraceae</taxon>
        <taxon>Diplocloster</taxon>
    </lineage>
</organism>
<dbReference type="EMBL" id="JAHQCX010000009">
    <property type="protein sequence ID" value="MBU9727148.1"/>
    <property type="molecule type" value="Genomic_DNA"/>
</dbReference>
<evidence type="ECO:0000313" key="2">
    <source>
        <dbReference type="EMBL" id="MBU9727148.1"/>
    </source>
</evidence>
<comment type="caution">
    <text evidence="2">The sequence shown here is derived from an EMBL/GenBank/DDBJ whole genome shotgun (WGS) entry which is preliminary data.</text>
</comment>
<dbReference type="Pfam" id="PF16011">
    <property type="entry name" value="CBM9_2"/>
    <property type="match status" value="1"/>
</dbReference>
<evidence type="ECO:0000313" key="3">
    <source>
        <dbReference type="Proteomes" id="UP001314681"/>
    </source>
</evidence>
<name>A0ABS6K9E5_9FIRM</name>
<gene>
    <name evidence="2" type="ORF">KTH90_14100</name>
</gene>
<evidence type="ECO:0000259" key="1">
    <source>
        <dbReference type="Pfam" id="PF16011"/>
    </source>
</evidence>
<dbReference type="InterPro" id="IPR010502">
    <property type="entry name" value="Carb-bd_dom_fam9"/>
</dbReference>
<keyword evidence="3" id="KW-1185">Reference proteome</keyword>
<dbReference type="Proteomes" id="UP001314681">
    <property type="component" value="Unassembled WGS sequence"/>
</dbReference>
<protein>
    <recommendedName>
        <fullName evidence="1">Carbohydrate-binding domain-containing protein</fullName>
    </recommendedName>
</protein>
<dbReference type="Gene3D" id="2.60.40.1190">
    <property type="match status" value="1"/>
</dbReference>
<dbReference type="RefSeq" id="WP_158353880.1">
    <property type="nucleotide sequence ID" value="NZ_JAHQCX010000009.1"/>
</dbReference>
<reference evidence="2 3" key="1">
    <citation type="submission" date="2021-06" db="EMBL/GenBank/DDBJ databases">
        <title>Description of novel taxa of the family Lachnospiraceae.</title>
        <authorList>
            <person name="Chaplin A.V."/>
            <person name="Sokolova S.R."/>
            <person name="Pikina A.P."/>
            <person name="Korzhanova M."/>
            <person name="Belova V."/>
            <person name="Korostin D."/>
            <person name="Efimov B.A."/>
        </authorList>
    </citation>
    <scope>NUCLEOTIDE SEQUENCE [LARGE SCALE GENOMIC DNA]</scope>
    <source>
        <strain evidence="2 3">ASD4241</strain>
    </source>
</reference>
<dbReference type="SUPFAM" id="SSF49344">
    <property type="entry name" value="CBD9-like"/>
    <property type="match status" value="1"/>
</dbReference>
<feature type="domain" description="Carbohydrate-binding" evidence="1">
    <location>
        <begin position="23"/>
        <end position="200"/>
    </location>
</feature>
<proteinExistence type="predicted"/>